<keyword evidence="6" id="KW-0342">GTP-binding</keyword>
<feature type="domain" description="Tubulin/FtsZ GTPase" evidence="9">
    <location>
        <begin position="27"/>
        <end position="219"/>
    </location>
</feature>
<sequence length="409" mass="43278">MKDADYKDDHVIFDYTDHVEEENFDAKIKVIGVGGGGGNAVRSMVEQGISGVEFVIANTDAQALRCSPIPQKLQIGKLRTKGLGAGGKPEVGQAAAQDDTEAIRESISGADMVFVTAGMGGGTGTGAAPIIASIAKEMGALTVGVVTKPFTFEGKKRMRNADHGLREFRKSVDTLITIPNQQLLSFVGKNTPLAQAFTVADDVLCKAVKGISEVITAPGLINLDFADVKTIMGARGMALMGAGIGTGEDRAVEAAQNAINNPLLEDSCIDGAHGILINITGGPDLTLYEINEAASHITNAASHDAEIIFGAVVDERMGEKISVTVIATGFRSNGEVKGTEELREIKESLAPLDRENLRAVISENMNAIESNSTPPEGTPRRNVLKAVNSDIVHYEDDLDVPTFLRRHAD</sequence>
<evidence type="ECO:0000259" key="10">
    <source>
        <dbReference type="SMART" id="SM00865"/>
    </source>
</evidence>
<keyword evidence="7" id="KW-0717">Septation</keyword>
<protein>
    <submittedName>
        <fullName evidence="11">Cell division protein FtsZ</fullName>
    </submittedName>
</protein>
<organism evidence="11">
    <name type="scientific">hydrothermal vent metagenome</name>
    <dbReference type="NCBI Taxonomy" id="652676"/>
    <lineage>
        <taxon>unclassified sequences</taxon>
        <taxon>metagenomes</taxon>
        <taxon>ecological metagenomes</taxon>
    </lineage>
</organism>
<dbReference type="PRINTS" id="PR00423">
    <property type="entry name" value="CELLDVISFTSZ"/>
</dbReference>
<dbReference type="GO" id="GO:0005737">
    <property type="term" value="C:cytoplasm"/>
    <property type="evidence" value="ECO:0007669"/>
    <property type="project" value="UniProtKB-SubCell"/>
</dbReference>
<evidence type="ECO:0000259" key="9">
    <source>
        <dbReference type="SMART" id="SM00864"/>
    </source>
</evidence>
<dbReference type="CDD" id="cd02201">
    <property type="entry name" value="FtsZ_type1"/>
    <property type="match status" value="1"/>
</dbReference>
<proteinExistence type="inferred from homology"/>
<dbReference type="InterPro" id="IPR024757">
    <property type="entry name" value="FtsZ_C"/>
</dbReference>
<keyword evidence="4 11" id="KW-0132">Cell division</keyword>
<dbReference type="AlphaFoldDB" id="A0A3B1CH83"/>
<dbReference type="SMART" id="SM00864">
    <property type="entry name" value="Tubulin"/>
    <property type="match status" value="1"/>
</dbReference>
<comment type="similarity">
    <text evidence="2">Belongs to the FtsZ family.</text>
</comment>
<dbReference type="GO" id="GO:0005525">
    <property type="term" value="F:GTP binding"/>
    <property type="evidence" value="ECO:0007669"/>
    <property type="project" value="UniProtKB-KW"/>
</dbReference>
<dbReference type="PROSITE" id="PS01134">
    <property type="entry name" value="FTSZ_1"/>
    <property type="match status" value="1"/>
</dbReference>
<dbReference type="Pfam" id="PF00091">
    <property type="entry name" value="Tubulin"/>
    <property type="match status" value="1"/>
</dbReference>
<evidence type="ECO:0000256" key="3">
    <source>
        <dbReference type="ARBA" id="ARBA00022490"/>
    </source>
</evidence>
<dbReference type="Gene3D" id="3.30.1330.20">
    <property type="entry name" value="Tubulin/FtsZ, C-terminal domain"/>
    <property type="match status" value="1"/>
</dbReference>
<feature type="domain" description="Tubulin/FtsZ 2-layer sandwich" evidence="10">
    <location>
        <begin position="221"/>
        <end position="339"/>
    </location>
</feature>
<dbReference type="PANTHER" id="PTHR30314:SF3">
    <property type="entry name" value="MITOCHONDRIAL DIVISION PROTEIN FSZA"/>
    <property type="match status" value="1"/>
</dbReference>
<dbReference type="InterPro" id="IPR036525">
    <property type="entry name" value="Tubulin/FtsZ_GTPase_sf"/>
</dbReference>
<evidence type="ECO:0000256" key="5">
    <source>
        <dbReference type="ARBA" id="ARBA00022741"/>
    </source>
</evidence>
<evidence type="ECO:0000256" key="1">
    <source>
        <dbReference type="ARBA" id="ARBA00004496"/>
    </source>
</evidence>
<dbReference type="SUPFAM" id="SSF55307">
    <property type="entry name" value="Tubulin C-terminal domain-like"/>
    <property type="match status" value="1"/>
</dbReference>
<dbReference type="PROSITE" id="PS01135">
    <property type="entry name" value="FTSZ_2"/>
    <property type="match status" value="1"/>
</dbReference>
<evidence type="ECO:0000313" key="11">
    <source>
        <dbReference type="EMBL" id="VAX23328.1"/>
    </source>
</evidence>
<evidence type="ECO:0000256" key="6">
    <source>
        <dbReference type="ARBA" id="ARBA00023134"/>
    </source>
</evidence>
<evidence type="ECO:0000256" key="4">
    <source>
        <dbReference type="ARBA" id="ARBA00022618"/>
    </source>
</evidence>
<accession>A0A3B1CH83</accession>
<dbReference type="GO" id="GO:0000917">
    <property type="term" value="P:division septum assembly"/>
    <property type="evidence" value="ECO:0007669"/>
    <property type="project" value="UniProtKB-KW"/>
</dbReference>
<dbReference type="InterPro" id="IPR003008">
    <property type="entry name" value="Tubulin_FtsZ_GTPase"/>
</dbReference>
<dbReference type="InterPro" id="IPR008280">
    <property type="entry name" value="Tub_FtsZ_C"/>
</dbReference>
<dbReference type="SMART" id="SM00865">
    <property type="entry name" value="Tubulin_C"/>
    <property type="match status" value="1"/>
</dbReference>
<evidence type="ECO:0000256" key="8">
    <source>
        <dbReference type="ARBA" id="ARBA00023306"/>
    </source>
</evidence>
<evidence type="ECO:0000256" key="7">
    <source>
        <dbReference type="ARBA" id="ARBA00023210"/>
    </source>
</evidence>
<dbReference type="FunFam" id="3.40.50.1440:FF:000023">
    <property type="entry name" value="Cell division protein FtsZ"/>
    <property type="match status" value="1"/>
</dbReference>
<keyword evidence="3" id="KW-0963">Cytoplasm</keyword>
<dbReference type="GO" id="GO:0032153">
    <property type="term" value="C:cell division site"/>
    <property type="evidence" value="ECO:0007669"/>
    <property type="project" value="TreeGrafter"/>
</dbReference>
<dbReference type="PANTHER" id="PTHR30314">
    <property type="entry name" value="CELL DIVISION PROTEIN FTSZ-RELATED"/>
    <property type="match status" value="1"/>
</dbReference>
<dbReference type="InterPro" id="IPR020805">
    <property type="entry name" value="Cell_div_FtsZ_CS"/>
</dbReference>
<gene>
    <name evidence="11" type="ORF">MNBD_NITROSPINAE01-1151</name>
</gene>
<dbReference type="GO" id="GO:0003924">
    <property type="term" value="F:GTPase activity"/>
    <property type="evidence" value="ECO:0007669"/>
    <property type="project" value="InterPro"/>
</dbReference>
<keyword evidence="5" id="KW-0547">Nucleotide-binding</keyword>
<dbReference type="InterPro" id="IPR045061">
    <property type="entry name" value="FtsZ/CetZ"/>
</dbReference>
<dbReference type="SUPFAM" id="SSF52490">
    <property type="entry name" value="Tubulin nucleotide-binding domain-like"/>
    <property type="match status" value="1"/>
</dbReference>
<dbReference type="EMBL" id="UOGC01000150">
    <property type="protein sequence ID" value="VAX23328.1"/>
    <property type="molecule type" value="Genomic_DNA"/>
</dbReference>
<keyword evidence="8" id="KW-0131">Cell cycle</keyword>
<dbReference type="Gene3D" id="3.40.50.1440">
    <property type="entry name" value="Tubulin/FtsZ, GTPase domain"/>
    <property type="match status" value="1"/>
</dbReference>
<dbReference type="InterPro" id="IPR037103">
    <property type="entry name" value="Tubulin/FtsZ-like_C"/>
</dbReference>
<dbReference type="InterPro" id="IPR018316">
    <property type="entry name" value="Tubulin/FtsZ_2-layer-sand-dom"/>
</dbReference>
<dbReference type="HAMAP" id="MF_00909">
    <property type="entry name" value="FtsZ"/>
    <property type="match status" value="1"/>
</dbReference>
<evidence type="ECO:0000256" key="2">
    <source>
        <dbReference type="ARBA" id="ARBA00009690"/>
    </source>
</evidence>
<dbReference type="InterPro" id="IPR000158">
    <property type="entry name" value="Cell_div_FtsZ"/>
</dbReference>
<comment type="subcellular location">
    <subcellularLocation>
        <location evidence="1">Cytoplasm</location>
    </subcellularLocation>
</comment>
<name>A0A3B1CH83_9ZZZZ</name>
<dbReference type="NCBIfam" id="TIGR00065">
    <property type="entry name" value="ftsZ"/>
    <property type="match status" value="1"/>
</dbReference>
<reference evidence="11" key="1">
    <citation type="submission" date="2018-06" db="EMBL/GenBank/DDBJ databases">
        <authorList>
            <person name="Zhirakovskaya E."/>
        </authorList>
    </citation>
    <scope>NUCLEOTIDE SEQUENCE</scope>
</reference>
<dbReference type="Pfam" id="PF12327">
    <property type="entry name" value="FtsZ_C"/>
    <property type="match status" value="1"/>
</dbReference>